<sequence length="152" mass="17237">MKRRSRSWVRIYMLLTVKTPVAILSVIAIGFISLLYLLTATDTDMYRTFSAEVVMDNRGEPYIEVVLDGVYESLDNNALIYWYTDRQDTLYRAQDYECIVKDEGTVIRIRDNVRSDKLLQNIGQSGISVDIAVGNATIADRVLGKGKSSSVW</sequence>
<evidence type="ECO:0000313" key="2">
    <source>
        <dbReference type="Proteomes" id="UP001631969"/>
    </source>
</evidence>
<protein>
    <submittedName>
        <fullName evidence="1">Uncharacterized protein</fullName>
    </submittedName>
</protein>
<dbReference type="EMBL" id="JBJURJ010000003">
    <property type="protein sequence ID" value="MFM9327755.1"/>
    <property type="molecule type" value="Genomic_DNA"/>
</dbReference>
<organism evidence="1 2">
    <name type="scientific">Paenibacillus mesotrionivorans</name>
    <dbReference type="NCBI Taxonomy" id="3160968"/>
    <lineage>
        <taxon>Bacteria</taxon>
        <taxon>Bacillati</taxon>
        <taxon>Bacillota</taxon>
        <taxon>Bacilli</taxon>
        <taxon>Bacillales</taxon>
        <taxon>Paenibacillaceae</taxon>
        <taxon>Paenibacillus</taxon>
    </lineage>
</organism>
<proteinExistence type="predicted"/>
<name>A0ACC7NUB3_9BACL</name>
<keyword evidence="2" id="KW-1185">Reference proteome</keyword>
<gene>
    <name evidence="1" type="ORF">ACI1P1_05500</name>
</gene>
<accession>A0ACC7NUB3</accession>
<evidence type="ECO:0000313" key="1">
    <source>
        <dbReference type="EMBL" id="MFM9327755.1"/>
    </source>
</evidence>
<reference evidence="1" key="1">
    <citation type="submission" date="2024-12" db="EMBL/GenBank/DDBJ databases">
        <authorList>
            <person name="Wu N."/>
        </authorList>
    </citation>
    <scope>NUCLEOTIDE SEQUENCE</scope>
    <source>
        <strain evidence="1">P15</strain>
    </source>
</reference>
<comment type="caution">
    <text evidence="1">The sequence shown here is derived from an EMBL/GenBank/DDBJ whole genome shotgun (WGS) entry which is preliminary data.</text>
</comment>
<dbReference type="Proteomes" id="UP001631969">
    <property type="component" value="Unassembled WGS sequence"/>
</dbReference>